<gene>
    <name evidence="1" type="ORF">GCM10011584_19550</name>
</gene>
<reference evidence="2" key="1">
    <citation type="journal article" date="2019" name="Int. J. Syst. Evol. Microbiol.">
        <title>The Global Catalogue of Microorganisms (GCM) 10K type strain sequencing project: providing services to taxonomists for standard genome sequencing and annotation.</title>
        <authorList>
            <consortium name="The Broad Institute Genomics Platform"/>
            <consortium name="The Broad Institute Genome Sequencing Center for Infectious Disease"/>
            <person name="Wu L."/>
            <person name="Ma J."/>
        </authorList>
    </citation>
    <scope>NUCLEOTIDE SEQUENCE [LARGE SCALE GENOMIC DNA]</scope>
    <source>
        <strain evidence="2">CGMCC 4.7371</strain>
    </source>
</reference>
<comment type="caution">
    <text evidence="1">The sequence shown here is derived from an EMBL/GenBank/DDBJ whole genome shotgun (WGS) entry which is preliminary data.</text>
</comment>
<dbReference type="EMBL" id="BMNI01000004">
    <property type="protein sequence ID" value="GGO89631.1"/>
    <property type="molecule type" value="Genomic_DNA"/>
</dbReference>
<name>A0ABQ2NBR9_9ACTN</name>
<dbReference type="RefSeq" id="WP_188783830.1">
    <property type="nucleotide sequence ID" value="NZ_BMNI01000004.1"/>
</dbReference>
<evidence type="ECO:0000313" key="2">
    <source>
        <dbReference type="Proteomes" id="UP000655410"/>
    </source>
</evidence>
<keyword evidence="2" id="KW-1185">Reference proteome</keyword>
<evidence type="ECO:0008006" key="3">
    <source>
        <dbReference type="Google" id="ProtNLM"/>
    </source>
</evidence>
<evidence type="ECO:0000313" key="1">
    <source>
        <dbReference type="EMBL" id="GGO89631.1"/>
    </source>
</evidence>
<sequence>MRALITLLLLAPLAGCSEGSTRPLANPTAPVASSHTAGPLPTGVTCPDGEPTVLQLDDSGDRSFTELLTAWSKQLGRPVVDRSRRQVWFVRDGGSAHTRLEWTRMRRPVAGRAWFVDGLEQCEDHERWRTVATPSVPVTLTVGHCWVEPVPVGGRRWDVVREDQFGWGGPVPRRLALPRPGTTGTAELTGTVAVAGDTAVYVDDSGARLTLVPAGDPWALTRRGCD</sequence>
<accession>A0ABQ2NBR9</accession>
<organism evidence="1 2">
    <name type="scientific">Nocardioides phosphati</name>
    <dbReference type="NCBI Taxonomy" id="1867775"/>
    <lineage>
        <taxon>Bacteria</taxon>
        <taxon>Bacillati</taxon>
        <taxon>Actinomycetota</taxon>
        <taxon>Actinomycetes</taxon>
        <taxon>Propionibacteriales</taxon>
        <taxon>Nocardioidaceae</taxon>
        <taxon>Nocardioides</taxon>
    </lineage>
</organism>
<protein>
    <recommendedName>
        <fullName evidence="3">Lipoprotein</fullName>
    </recommendedName>
</protein>
<dbReference type="Proteomes" id="UP000655410">
    <property type="component" value="Unassembled WGS sequence"/>
</dbReference>
<proteinExistence type="predicted"/>